<sequence length="228" mass="24711">MNYIWIMIIVTLAAIVIAYQLVDCQDQVKPDATPVPPAGLASAIEAAVTEPPVSNKIPQEDNNVPIPSVVRQSRAANRHSGALSASAPSGGEAAPVHQPLASLDELVKIAYHAKEEQNAALAFNTFLQALKLYPESIAAPYFVIEIGNLLKAQGAYDAAINLFSEGRNLPAMLQNSMLDQEFVHNIAYLRIAKNVLLERTIGSIPLHQIPADVLAEINHEFAEWSVME</sequence>
<organism evidence="1 2">
    <name type="scientific">Acetonema longum DSM 6540</name>
    <dbReference type="NCBI Taxonomy" id="1009370"/>
    <lineage>
        <taxon>Bacteria</taxon>
        <taxon>Bacillati</taxon>
        <taxon>Bacillota</taxon>
        <taxon>Negativicutes</taxon>
        <taxon>Acetonemataceae</taxon>
        <taxon>Acetonema</taxon>
    </lineage>
</organism>
<dbReference type="EMBL" id="AFGF01000097">
    <property type="protein sequence ID" value="EGO63744.1"/>
    <property type="molecule type" value="Genomic_DNA"/>
</dbReference>
<comment type="caution">
    <text evidence="1">The sequence shown here is derived from an EMBL/GenBank/DDBJ whole genome shotgun (WGS) entry which is preliminary data.</text>
</comment>
<dbReference type="OrthoDB" id="1674926at2"/>
<evidence type="ECO:0000313" key="1">
    <source>
        <dbReference type="EMBL" id="EGO63744.1"/>
    </source>
</evidence>
<accession>F7NJP0</accession>
<proteinExistence type="predicted"/>
<dbReference type="SUPFAM" id="SSF48452">
    <property type="entry name" value="TPR-like"/>
    <property type="match status" value="1"/>
</dbReference>
<name>F7NJP0_9FIRM</name>
<protein>
    <recommendedName>
        <fullName evidence="3">Tetratricopeptide repeat protein</fullName>
    </recommendedName>
</protein>
<gene>
    <name evidence="1" type="ORF">ALO_11489</name>
</gene>
<dbReference type="Proteomes" id="UP000003240">
    <property type="component" value="Unassembled WGS sequence"/>
</dbReference>
<evidence type="ECO:0000313" key="2">
    <source>
        <dbReference type="Proteomes" id="UP000003240"/>
    </source>
</evidence>
<dbReference type="RefSeq" id="WP_004095683.1">
    <property type="nucleotide sequence ID" value="NZ_AFGF01000097.1"/>
</dbReference>
<keyword evidence="2" id="KW-1185">Reference proteome</keyword>
<dbReference type="STRING" id="1009370.ALO_11489"/>
<dbReference type="eggNOG" id="ENOG5032V10">
    <property type="taxonomic scope" value="Bacteria"/>
</dbReference>
<dbReference type="AlphaFoldDB" id="F7NJP0"/>
<reference evidence="1 2" key="1">
    <citation type="journal article" date="2011" name="EMBO J.">
        <title>Structural diversity of bacterial flagellar motors.</title>
        <authorList>
            <person name="Chen S."/>
            <person name="Beeby M."/>
            <person name="Murphy G.E."/>
            <person name="Leadbetter J.R."/>
            <person name="Hendrixson D.R."/>
            <person name="Briegel A."/>
            <person name="Li Z."/>
            <person name="Shi J."/>
            <person name="Tocheva E.I."/>
            <person name="Muller A."/>
            <person name="Dobro M.J."/>
            <person name="Jensen G.J."/>
        </authorList>
    </citation>
    <scope>NUCLEOTIDE SEQUENCE [LARGE SCALE GENOMIC DNA]</scope>
    <source>
        <strain evidence="1 2">DSM 6540</strain>
    </source>
</reference>
<dbReference type="Gene3D" id="1.25.40.10">
    <property type="entry name" value="Tetratricopeptide repeat domain"/>
    <property type="match status" value="1"/>
</dbReference>
<dbReference type="InterPro" id="IPR011990">
    <property type="entry name" value="TPR-like_helical_dom_sf"/>
</dbReference>
<evidence type="ECO:0008006" key="3">
    <source>
        <dbReference type="Google" id="ProtNLM"/>
    </source>
</evidence>